<keyword evidence="1" id="KW-0596">Phosphopantetheine</keyword>
<dbReference type="InterPro" id="IPR020806">
    <property type="entry name" value="PKS_PP-bd"/>
</dbReference>
<dbReference type="InterPro" id="IPR009081">
    <property type="entry name" value="PP-bd_ACP"/>
</dbReference>
<dbReference type="STRING" id="247279.NIES1031_11960"/>
<dbReference type="AlphaFoldDB" id="A0A1U7HSD5"/>
<dbReference type="PROSITE" id="PS50075">
    <property type="entry name" value="CARRIER"/>
    <property type="match status" value="1"/>
</dbReference>
<comment type="caution">
    <text evidence="4">The sequence shown here is derived from an EMBL/GenBank/DDBJ whole genome shotgun (WGS) entry which is preliminary data.</text>
</comment>
<name>A0A1U7HSD5_9CHRO</name>
<keyword evidence="5" id="KW-1185">Reference proteome</keyword>
<dbReference type="SUPFAM" id="SSF47336">
    <property type="entry name" value="ACP-like"/>
    <property type="match status" value="1"/>
</dbReference>
<dbReference type="Pfam" id="PF00550">
    <property type="entry name" value="PP-binding"/>
    <property type="match status" value="1"/>
</dbReference>
<dbReference type="InterPro" id="IPR036736">
    <property type="entry name" value="ACP-like_sf"/>
</dbReference>
<evidence type="ECO:0000256" key="2">
    <source>
        <dbReference type="ARBA" id="ARBA00022553"/>
    </source>
</evidence>
<accession>A0A1U7HSD5</accession>
<protein>
    <submittedName>
        <fullName evidence="4">Phosphopantetheine-binding protein</fullName>
    </submittedName>
</protein>
<keyword evidence="2" id="KW-0597">Phosphoprotein</keyword>
<dbReference type="GO" id="GO:0031177">
    <property type="term" value="F:phosphopantetheine binding"/>
    <property type="evidence" value="ECO:0007669"/>
    <property type="project" value="InterPro"/>
</dbReference>
<evidence type="ECO:0000259" key="3">
    <source>
        <dbReference type="PROSITE" id="PS50075"/>
    </source>
</evidence>
<evidence type="ECO:0000313" key="5">
    <source>
        <dbReference type="Proteomes" id="UP000185984"/>
    </source>
</evidence>
<reference evidence="4 5" key="1">
    <citation type="submission" date="2016-11" db="EMBL/GenBank/DDBJ databases">
        <title>Draft Genome Sequences of Nine Cyanobacterial Strains from Diverse Habitats.</title>
        <authorList>
            <person name="Zhu T."/>
            <person name="Hou S."/>
            <person name="Lu X."/>
            <person name="Hess W.R."/>
        </authorList>
    </citation>
    <scope>NUCLEOTIDE SEQUENCE [LARGE SCALE GENOMIC DNA]</scope>
    <source>
        <strain evidence="4 5">5.2 s.c.1</strain>
    </source>
</reference>
<evidence type="ECO:0000256" key="1">
    <source>
        <dbReference type="ARBA" id="ARBA00022450"/>
    </source>
</evidence>
<evidence type="ECO:0000313" key="4">
    <source>
        <dbReference type="EMBL" id="OKH26469.1"/>
    </source>
</evidence>
<dbReference type="SMART" id="SM00823">
    <property type="entry name" value="PKS_PP"/>
    <property type="match status" value="1"/>
</dbReference>
<dbReference type="EMBL" id="MRCC01000008">
    <property type="protein sequence ID" value="OKH26469.1"/>
    <property type="molecule type" value="Genomic_DNA"/>
</dbReference>
<organism evidence="4 5">
    <name type="scientific">Chroogloeocystis siderophila 5.2 s.c.1</name>
    <dbReference type="NCBI Taxonomy" id="247279"/>
    <lineage>
        <taxon>Bacteria</taxon>
        <taxon>Bacillati</taxon>
        <taxon>Cyanobacteriota</taxon>
        <taxon>Cyanophyceae</taxon>
        <taxon>Oscillatoriophycideae</taxon>
        <taxon>Chroococcales</taxon>
        <taxon>Chroococcaceae</taxon>
        <taxon>Chroogloeocystis</taxon>
    </lineage>
</organism>
<dbReference type="Proteomes" id="UP000185984">
    <property type="component" value="Unassembled WGS sequence"/>
</dbReference>
<dbReference type="Gene3D" id="1.10.1200.10">
    <property type="entry name" value="ACP-like"/>
    <property type="match status" value="1"/>
</dbReference>
<feature type="domain" description="Carrier" evidence="3">
    <location>
        <begin position="13"/>
        <end position="90"/>
    </location>
</feature>
<sequence length="94" mass="10518">MHTTKENVRKIAPTAAEIQAWIVSYLADLLEINPDEIDTTIPFDRYGLDSAVVVGLTGDLEAWLDSKVDPTLIYDYPTIEDLTRHLAEELGAKM</sequence>
<gene>
    <name evidence="4" type="ORF">NIES1031_11960</name>
</gene>
<proteinExistence type="predicted"/>
<dbReference type="SMART" id="SM01294">
    <property type="entry name" value="PKS_PP_betabranch"/>
    <property type="match status" value="1"/>
</dbReference>